<feature type="chain" id="PRO_5039380384" evidence="3">
    <location>
        <begin position="29"/>
        <end position="787"/>
    </location>
</feature>
<dbReference type="AlphaFoldDB" id="A0A9D2LHR9"/>
<dbReference type="PROSITE" id="PS51272">
    <property type="entry name" value="SLH"/>
    <property type="match status" value="2"/>
</dbReference>
<dbReference type="PROSITE" id="PS51257">
    <property type="entry name" value="PROKAR_LIPOPROTEIN"/>
    <property type="match status" value="1"/>
</dbReference>
<comment type="caution">
    <text evidence="5">The sequence shown here is derived from an EMBL/GenBank/DDBJ whole genome shotgun (WGS) entry which is preliminary data.</text>
</comment>
<reference evidence="5" key="1">
    <citation type="journal article" date="2021" name="PeerJ">
        <title>Extensive microbial diversity within the chicken gut microbiome revealed by metagenomics and culture.</title>
        <authorList>
            <person name="Gilroy R."/>
            <person name="Ravi A."/>
            <person name="Getino M."/>
            <person name="Pursley I."/>
            <person name="Horton D.L."/>
            <person name="Alikhan N.F."/>
            <person name="Baker D."/>
            <person name="Gharbi K."/>
            <person name="Hall N."/>
            <person name="Watson M."/>
            <person name="Adriaenssens E.M."/>
            <person name="Foster-Nyarko E."/>
            <person name="Jarju S."/>
            <person name="Secka A."/>
            <person name="Antonio M."/>
            <person name="Oren A."/>
            <person name="Chaudhuri R.R."/>
            <person name="La Ragione R."/>
            <person name="Hildebrand F."/>
            <person name="Pallen M.J."/>
        </authorList>
    </citation>
    <scope>NUCLEOTIDE SEQUENCE</scope>
    <source>
        <strain evidence="5">ChiBcec18-1249</strain>
    </source>
</reference>
<feature type="compositionally biased region" description="Low complexity" evidence="2">
    <location>
        <begin position="147"/>
        <end position="160"/>
    </location>
</feature>
<dbReference type="Gene3D" id="3.40.33.10">
    <property type="entry name" value="CAP"/>
    <property type="match status" value="1"/>
</dbReference>
<evidence type="ECO:0000313" key="6">
    <source>
        <dbReference type="Proteomes" id="UP000823824"/>
    </source>
</evidence>
<feature type="domain" description="SLH" evidence="4">
    <location>
        <begin position="596"/>
        <end position="659"/>
    </location>
</feature>
<dbReference type="CDD" id="cd05379">
    <property type="entry name" value="CAP_bacterial"/>
    <property type="match status" value="1"/>
</dbReference>
<keyword evidence="3" id="KW-0732">Signal</keyword>
<dbReference type="PANTHER" id="PTHR43308">
    <property type="entry name" value="OUTER MEMBRANE PROTEIN ALPHA-RELATED"/>
    <property type="match status" value="1"/>
</dbReference>
<feature type="signal peptide" evidence="3">
    <location>
        <begin position="1"/>
        <end position="28"/>
    </location>
</feature>
<protein>
    <submittedName>
        <fullName evidence="5">S-layer homology domain-containing protein</fullName>
    </submittedName>
</protein>
<reference evidence="5" key="2">
    <citation type="submission" date="2021-04" db="EMBL/GenBank/DDBJ databases">
        <authorList>
            <person name="Gilroy R."/>
        </authorList>
    </citation>
    <scope>NUCLEOTIDE SEQUENCE</scope>
    <source>
        <strain evidence="5">ChiBcec18-1249</strain>
    </source>
</reference>
<dbReference type="Proteomes" id="UP000823824">
    <property type="component" value="Unassembled WGS sequence"/>
</dbReference>
<dbReference type="InterPro" id="IPR051465">
    <property type="entry name" value="Cell_Envelope_Struct_Comp"/>
</dbReference>
<accession>A0A9D2LHR9</accession>
<feature type="domain" description="SLH" evidence="4">
    <location>
        <begin position="730"/>
        <end position="787"/>
    </location>
</feature>
<evidence type="ECO:0000256" key="3">
    <source>
        <dbReference type="SAM" id="SignalP"/>
    </source>
</evidence>
<feature type="region of interest" description="Disordered" evidence="2">
    <location>
        <begin position="571"/>
        <end position="596"/>
    </location>
</feature>
<name>A0A9D2LHR9_9FIRM</name>
<dbReference type="Pfam" id="PF00395">
    <property type="entry name" value="SLH"/>
    <property type="match status" value="2"/>
</dbReference>
<evidence type="ECO:0000256" key="2">
    <source>
        <dbReference type="SAM" id="MobiDB-lite"/>
    </source>
</evidence>
<dbReference type="InterPro" id="IPR014044">
    <property type="entry name" value="CAP_dom"/>
</dbReference>
<evidence type="ECO:0000313" key="5">
    <source>
        <dbReference type="EMBL" id="HJB12854.1"/>
    </source>
</evidence>
<feature type="compositionally biased region" description="Low complexity" evidence="2">
    <location>
        <begin position="583"/>
        <end position="596"/>
    </location>
</feature>
<dbReference type="Pfam" id="PF00188">
    <property type="entry name" value="CAP"/>
    <property type="match status" value="1"/>
</dbReference>
<sequence>MRRQHHISQAASLLLALALSAGPLAVPAAASGCEHLVTGTRSEQLSCTEMGATVTTCLDCGEELRRVYDQPPLGHLYTSAVTREATVDQAGVRTYTCIRCGDSYTEPIPKLDAPTGGTGSSSLPDADLPDGQQPEDDPPAGQDSDAPGSSQGQDPSGGPDAPSGSEGNQQDTCRHVWEPVSRATPATCTEPARYYHTCRLCGLEEVDFTSPALGHKYTAEITRYATADREGVRTYTCTRCGDTYTEAIPKLDQSDAAGKTGNRDSGSLDMEKLSQREIESLLAESSLTLPEEVFDTASSTTAPYSAGKVKASALQAAADRLNALRRIAGLPAVTLDLSLCEDAQYGAVIQAANGSLDHYPDQPAGMGDSFYQQAKSASASSNLAAGHTLTGAVDAFMDDSDASNIATLGHRRWQLNPTLGKVGFGYAVSGQGYSRYVAEMVHDRSGAGCDYDFIGWPASGSFPAQLFDGGTAWSVILNSTAYQTAVKSALTVTLTRESDGKTWTFSSRGSDGFFNVTSSGYGEGYCVIFRPEGVAAYEGTYTVRIEGLKAANGQSVEDFTYQVDFFGSETAGQDSTAAEQPEQAGTGTQGGSSQTAGAAFRDVPAAHWASAAIEAAVEQGFVNGYADGTFRPANPVTNAHFNAMLSRAFYPADLKAAKTGAIWWTPNVTVNDAHGILDGTDLKQVELAEGIWGAEINAPISRYDMAQMMYNILLDKGAPLPSAAECQAAQSRMGDWSRIPARYQEAVRTCYALGLLNGQKDGTFGGSSNMNRAQGCTVISRLLDYIA</sequence>
<feature type="region of interest" description="Disordered" evidence="2">
    <location>
        <begin position="108"/>
        <end position="178"/>
    </location>
</feature>
<evidence type="ECO:0000259" key="4">
    <source>
        <dbReference type="PROSITE" id="PS51272"/>
    </source>
</evidence>
<keyword evidence="1" id="KW-0677">Repeat</keyword>
<gene>
    <name evidence="5" type="ORF">H9787_04005</name>
</gene>
<evidence type="ECO:0000256" key="1">
    <source>
        <dbReference type="ARBA" id="ARBA00022737"/>
    </source>
</evidence>
<proteinExistence type="predicted"/>
<dbReference type="SUPFAM" id="SSF55797">
    <property type="entry name" value="PR-1-like"/>
    <property type="match status" value="1"/>
</dbReference>
<dbReference type="InterPro" id="IPR035940">
    <property type="entry name" value="CAP_sf"/>
</dbReference>
<organism evidence="5 6">
    <name type="scientific">Candidatus Oscillibacter excrementigallinarum</name>
    <dbReference type="NCBI Taxonomy" id="2838716"/>
    <lineage>
        <taxon>Bacteria</taxon>
        <taxon>Bacillati</taxon>
        <taxon>Bacillota</taxon>
        <taxon>Clostridia</taxon>
        <taxon>Eubacteriales</taxon>
        <taxon>Oscillospiraceae</taxon>
        <taxon>Oscillibacter</taxon>
    </lineage>
</organism>
<dbReference type="InterPro" id="IPR001119">
    <property type="entry name" value="SLH_dom"/>
</dbReference>
<dbReference type="PANTHER" id="PTHR43308:SF5">
    <property type="entry name" value="S-LAYER PROTEIN _ PEPTIDOGLYCAN ENDO-BETA-N-ACETYLGLUCOSAMINIDASE"/>
    <property type="match status" value="1"/>
</dbReference>
<dbReference type="EMBL" id="DWZJ01000030">
    <property type="protein sequence ID" value="HJB12854.1"/>
    <property type="molecule type" value="Genomic_DNA"/>
</dbReference>